<dbReference type="InterPro" id="IPR025382">
    <property type="entry name" value="Cap4-like_endonuclease_dom"/>
</dbReference>
<reference evidence="3 4" key="1">
    <citation type="submission" date="2023-10" db="EMBL/GenBank/DDBJ databases">
        <title>Virgibacillus halophilus 5B73C genome.</title>
        <authorList>
            <person name="Miliotis G."/>
            <person name="Sengupta P."/>
            <person name="Hameed A."/>
            <person name="Chuvochina M."/>
            <person name="Mcdonagh F."/>
            <person name="Simpson A.C."/>
            <person name="Singh N.K."/>
            <person name="Rekha P.D."/>
            <person name="Raman K."/>
            <person name="Hugenholtz P."/>
            <person name="Venkateswaran K."/>
        </authorList>
    </citation>
    <scope>NUCLEOTIDE SEQUENCE [LARGE SCALE GENOMIC DNA]</scope>
    <source>
        <strain evidence="3 4">5B73C</strain>
    </source>
</reference>
<proteinExistence type="predicted"/>
<protein>
    <submittedName>
        <fullName evidence="3">DsDNA nuclease domain-containing protein</fullName>
    </submittedName>
</protein>
<accession>A0ABU5C5T5</accession>
<feature type="compositionally biased region" description="Basic and acidic residues" evidence="1">
    <location>
        <begin position="1"/>
        <end position="15"/>
    </location>
</feature>
<feature type="region of interest" description="Disordered" evidence="1">
    <location>
        <begin position="1"/>
        <end position="22"/>
    </location>
</feature>
<evidence type="ECO:0000313" key="4">
    <source>
        <dbReference type="Proteomes" id="UP001281447"/>
    </source>
</evidence>
<evidence type="ECO:0000313" key="3">
    <source>
        <dbReference type="EMBL" id="MDY0394666.1"/>
    </source>
</evidence>
<evidence type="ECO:0000259" key="2">
    <source>
        <dbReference type="Pfam" id="PF14130"/>
    </source>
</evidence>
<dbReference type="EMBL" id="JAWDIP010000003">
    <property type="protein sequence ID" value="MDY0394666.1"/>
    <property type="molecule type" value="Genomic_DNA"/>
</dbReference>
<evidence type="ECO:0000256" key="1">
    <source>
        <dbReference type="SAM" id="MobiDB-lite"/>
    </source>
</evidence>
<keyword evidence="4" id="KW-1185">Reference proteome</keyword>
<name>A0ABU5C5T5_9BACI</name>
<comment type="caution">
    <text evidence="3">The sequence shown here is derived from an EMBL/GenBank/DDBJ whole genome shotgun (WGS) entry which is preliminary data.</text>
</comment>
<feature type="domain" description="CD-NTase associated protein 4-like DNA endonuclease" evidence="2">
    <location>
        <begin position="15"/>
        <end position="89"/>
    </location>
</feature>
<dbReference type="Proteomes" id="UP001281447">
    <property type="component" value="Unassembled WGS sequence"/>
</dbReference>
<sequence>MDKLKDSFVKPRDTSGPRSSNRFDYQKDWAILKMMEMYEVEEDFLLVMDYYDDVVVYDSATDLENISFSQIKTSSKKLDSELFNKKENQERKEVVAIDTVQFKKRD</sequence>
<dbReference type="Pfam" id="PF14130">
    <property type="entry name" value="Cap4_nuclease"/>
    <property type="match status" value="1"/>
</dbReference>
<organism evidence="3 4">
    <name type="scientific">Tigheibacillus halophilus</name>
    <dbReference type="NCBI Taxonomy" id="361280"/>
    <lineage>
        <taxon>Bacteria</taxon>
        <taxon>Bacillati</taxon>
        <taxon>Bacillota</taxon>
        <taxon>Bacilli</taxon>
        <taxon>Bacillales</taxon>
        <taxon>Bacillaceae</taxon>
        <taxon>Tigheibacillus</taxon>
    </lineage>
</organism>
<gene>
    <name evidence="3" type="ORF">RWE15_09645</name>
</gene>